<name>A0ABR2LG90_9ASPA</name>
<dbReference type="InterPro" id="IPR036397">
    <property type="entry name" value="RNaseH_sf"/>
</dbReference>
<protein>
    <submittedName>
        <fullName evidence="1">Oligoribonuclease</fullName>
    </submittedName>
</protein>
<sequence>MSVASPCSWWQDFRTGKNLTNPQKQSVIDHMLMQVLRHFEYDLSTVKDGYFPEGSVPVLDMYPVPTTKVVKNKSLETFLPLCTSYTTFRAPVAVERGVVMVRCDASEKSLESSRENPESPISRLFMNNLLTKFVFMQKYMPCLAGIFPHVLVDVSSITALCIRWFPKESAAMEKRVAWSKSVNQVRKHCSTMTKAGTNNIK</sequence>
<dbReference type="Gene3D" id="3.30.420.10">
    <property type="entry name" value="Ribonuclease H-like superfamily/Ribonuclease H"/>
    <property type="match status" value="1"/>
</dbReference>
<evidence type="ECO:0000313" key="2">
    <source>
        <dbReference type="Proteomes" id="UP001412067"/>
    </source>
</evidence>
<comment type="caution">
    <text evidence="1">The sequence shown here is derived from an EMBL/GenBank/DDBJ whole genome shotgun (WGS) entry which is preliminary data.</text>
</comment>
<dbReference type="EMBL" id="JBBWWR010000020">
    <property type="protein sequence ID" value="KAK8939760.1"/>
    <property type="molecule type" value="Genomic_DNA"/>
</dbReference>
<organism evidence="1 2">
    <name type="scientific">Platanthera guangdongensis</name>
    <dbReference type="NCBI Taxonomy" id="2320717"/>
    <lineage>
        <taxon>Eukaryota</taxon>
        <taxon>Viridiplantae</taxon>
        <taxon>Streptophyta</taxon>
        <taxon>Embryophyta</taxon>
        <taxon>Tracheophyta</taxon>
        <taxon>Spermatophyta</taxon>
        <taxon>Magnoliopsida</taxon>
        <taxon>Liliopsida</taxon>
        <taxon>Asparagales</taxon>
        <taxon>Orchidaceae</taxon>
        <taxon>Orchidoideae</taxon>
        <taxon>Orchideae</taxon>
        <taxon>Orchidinae</taxon>
        <taxon>Platanthera</taxon>
    </lineage>
</organism>
<reference evidence="1 2" key="1">
    <citation type="journal article" date="2022" name="Nat. Plants">
        <title>Genomes of leafy and leafless Platanthera orchids illuminate the evolution of mycoheterotrophy.</title>
        <authorList>
            <person name="Li M.H."/>
            <person name="Liu K.W."/>
            <person name="Li Z."/>
            <person name="Lu H.C."/>
            <person name="Ye Q.L."/>
            <person name="Zhang D."/>
            <person name="Wang J.Y."/>
            <person name="Li Y.F."/>
            <person name="Zhong Z.M."/>
            <person name="Liu X."/>
            <person name="Yu X."/>
            <person name="Liu D.K."/>
            <person name="Tu X.D."/>
            <person name="Liu B."/>
            <person name="Hao Y."/>
            <person name="Liao X.Y."/>
            <person name="Jiang Y.T."/>
            <person name="Sun W.H."/>
            <person name="Chen J."/>
            <person name="Chen Y.Q."/>
            <person name="Ai Y."/>
            <person name="Zhai J.W."/>
            <person name="Wu S.S."/>
            <person name="Zhou Z."/>
            <person name="Hsiao Y.Y."/>
            <person name="Wu W.L."/>
            <person name="Chen Y.Y."/>
            <person name="Lin Y.F."/>
            <person name="Hsu J.L."/>
            <person name="Li C.Y."/>
            <person name="Wang Z.W."/>
            <person name="Zhao X."/>
            <person name="Zhong W.Y."/>
            <person name="Ma X.K."/>
            <person name="Ma L."/>
            <person name="Huang J."/>
            <person name="Chen G.Z."/>
            <person name="Huang M.Z."/>
            <person name="Huang L."/>
            <person name="Peng D.H."/>
            <person name="Luo Y.B."/>
            <person name="Zou S.Q."/>
            <person name="Chen S.P."/>
            <person name="Lan S."/>
            <person name="Tsai W.C."/>
            <person name="Van de Peer Y."/>
            <person name="Liu Z.J."/>
        </authorList>
    </citation>
    <scope>NUCLEOTIDE SEQUENCE [LARGE SCALE GENOMIC DNA]</scope>
    <source>
        <strain evidence="1">Lor288</strain>
    </source>
</reference>
<evidence type="ECO:0000313" key="1">
    <source>
        <dbReference type="EMBL" id="KAK8939760.1"/>
    </source>
</evidence>
<dbReference type="Proteomes" id="UP001412067">
    <property type="component" value="Unassembled WGS sequence"/>
</dbReference>
<gene>
    <name evidence="1" type="ORF">KSP40_PGU006640</name>
</gene>
<proteinExistence type="predicted"/>
<keyword evidence="2" id="KW-1185">Reference proteome</keyword>
<accession>A0ABR2LG90</accession>